<dbReference type="PROSITE" id="PS50097">
    <property type="entry name" value="BTB"/>
    <property type="match status" value="1"/>
</dbReference>
<comment type="function">
    <text evidence="1">May be involved in transcriptional regulation.</text>
</comment>
<dbReference type="SUPFAM" id="SSF54695">
    <property type="entry name" value="POZ domain"/>
    <property type="match status" value="1"/>
</dbReference>
<reference evidence="16" key="1">
    <citation type="journal article" date="2018" name="Insect Biochem. Mol. Biol.">
        <title>Identification of a transcription factor that functions downstream of corazonin in the control of desert locust gregarious body coloration.</title>
        <authorList>
            <person name="Sugahara R."/>
            <person name="Tanaka S."/>
            <person name="Jouraku A."/>
            <person name="Shiotsuki T."/>
        </authorList>
    </citation>
    <scope>NUCLEOTIDE SEQUENCE</scope>
    <source>
        <strain evidence="16">Niger</strain>
    </source>
</reference>
<keyword evidence="6 12" id="KW-0863">Zinc-finger</keyword>
<evidence type="ECO:0000256" key="4">
    <source>
        <dbReference type="ARBA" id="ARBA00022723"/>
    </source>
</evidence>
<feature type="domain" description="C2H2-type" evidence="15">
    <location>
        <begin position="670"/>
        <end position="697"/>
    </location>
</feature>
<keyword evidence="9" id="KW-0238">DNA-binding</keyword>
<dbReference type="Pfam" id="PF00096">
    <property type="entry name" value="zf-C2H2"/>
    <property type="match status" value="5"/>
</dbReference>
<dbReference type="FunFam" id="3.30.160.60:FF:001573">
    <property type="entry name" value="Zinc finger protein 407"/>
    <property type="match status" value="1"/>
</dbReference>
<evidence type="ECO:0000256" key="10">
    <source>
        <dbReference type="ARBA" id="ARBA00023163"/>
    </source>
</evidence>
<dbReference type="GO" id="GO:0008270">
    <property type="term" value="F:zinc ion binding"/>
    <property type="evidence" value="ECO:0007669"/>
    <property type="project" value="UniProtKB-KW"/>
</dbReference>
<evidence type="ECO:0000256" key="3">
    <source>
        <dbReference type="ARBA" id="ARBA00006991"/>
    </source>
</evidence>
<dbReference type="GO" id="GO:0003677">
    <property type="term" value="F:DNA binding"/>
    <property type="evidence" value="ECO:0007669"/>
    <property type="project" value="UniProtKB-KW"/>
</dbReference>
<dbReference type="Gene3D" id="3.30.160.60">
    <property type="entry name" value="Classic Zinc Finger"/>
    <property type="match status" value="7"/>
</dbReference>
<gene>
    <name evidence="16" type="primary">LOCT</name>
</gene>
<keyword evidence="10" id="KW-0804">Transcription</keyword>
<dbReference type="PANTHER" id="PTHR24394:SF29">
    <property type="entry name" value="MYONEURIN"/>
    <property type="match status" value="1"/>
</dbReference>
<evidence type="ECO:0000259" key="14">
    <source>
        <dbReference type="PROSITE" id="PS50097"/>
    </source>
</evidence>
<feature type="domain" description="C2H2-type" evidence="15">
    <location>
        <begin position="726"/>
        <end position="748"/>
    </location>
</feature>
<protein>
    <submittedName>
        <fullName evidence="16">Locust corazonin-related transcriptional factor isoform 1</fullName>
    </submittedName>
</protein>
<dbReference type="SMART" id="SM00225">
    <property type="entry name" value="BTB"/>
    <property type="match status" value="1"/>
</dbReference>
<feature type="compositionally biased region" description="Polar residues" evidence="13">
    <location>
        <begin position="768"/>
        <end position="779"/>
    </location>
</feature>
<dbReference type="InterPro" id="IPR011333">
    <property type="entry name" value="SKP1/BTB/POZ_sf"/>
</dbReference>
<dbReference type="FunFam" id="3.30.160.60:FF:000761">
    <property type="entry name" value="Zinc finger protein 449"/>
    <property type="match status" value="1"/>
</dbReference>
<dbReference type="Pfam" id="PF00651">
    <property type="entry name" value="BTB"/>
    <property type="match status" value="1"/>
</dbReference>
<evidence type="ECO:0000256" key="2">
    <source>
        <dbReference type="ARBA" id="ARBA00004123"/>
    </source>
</evidence>
<keyword evidence="4" id="KW-0479">Metal-binding</keyword>
<organism evidence="16">
    <name type="scientific">Schistocerca gregaria</name>
    <name type="common">Desert locust</name>
    <name type="synonym">Gryllus gregarius</name>
    <dbReference type="NCBI Taxonomy" id="7010"/>
    <lineage>
        <taxon>Eukaryota</taxon>
        <taxon>Metazoa</taxon>
        <taxon>Ecdysozoa</taxon>
        <taxon>Arthropoda</taxon>
        <taxon>Hexapoda</taxon>
        <taxon>Insecta</taxon>
        <taxon>Pterygota</taxon>
        <taxon>Neoptera</taxon>
        <taxon>Polyneoptera</taxon>
        <taxon>Orthoptera</taxon>
        <taxon>Caelifera</taxon>
        <taxon>Acrididea</taxon>
        <taxon>Acridomorpha</taxon>
        <taxon>Acridoidea</taxon>
        <taxon>Acrididae</taxon>
        <taxon>Cyrtacanthacridinae</taxon>
        <taxon>Schistocerca</taxon>
    </lineage>
</organism>
<dbReference type="CDD" id="cd18315">
    <property type="entry name" value="BTB_POZ_BAB-like"/>
    <property type="match status" value="1"/>
</dbReference>
<dbReference type="GO" id="GO:0005634">
    <property type="term" value="C:nucleus"/>
    <property type="evidence" value="ECO:0007669"/>
    <property type="project" value="UniProtKB-SubCell"/>
</dbReference>
<evidence type="ECO:0000256" key="9">
    <source>
        <dbReference type="ARBA" id="ARBA00023125"/>
    </source>
</evidence>
<dbReference type="FunFam" id="3.30.160.60:FF:000100">
    <property type="entry name" value="Zinc finger 45-like"/>
    <property type="match status" value="1"/>
</dbReference>
<dbReference type="PROSITE" id="PS50157">
    <property type="entry name" value="ZINC_FINGER_C2H2_2"/>
    <property type="match status" value="7"/>
</dbReference>
<keyword evidence="5" id="KW-0677">Repeat</keyword>
<evidence type="ECO:0000256" key="7">
    <source>
        <dbReference type="ARBA" id="ARBA00022833"/>
    </source>
</evidence>
<evidence type="ECO:0000256" key="11">
    <source>
        <dbReference type="ARBA" id="ARBA00023242"/>
    </source>
</evidence>
<evidence type="ECO:0000256" key="1">
    <source>
        <dbReference type="ARBA" id="ARBA00003767"/>
    </source>
</evidence>
<dbReference type="OrthoDB" id="427030at2759"/>
<sequence length="808" mass="87989">MQAATAEPHDRRRVSAALGCTSQMAKANDNLLLVRWDQHEAQLLERLCWYFTENAFVDVTLWCPDRRFKAHRVLLSACSDYLERVLLEQPSCGGEPVTVVLHGVEPDDLGRLLDLIYRGEARVSAGDLPRFLETAAALGVRLLQSAALRVCAAEPDEAAAAADDAADSATGRCSRPSTADKQEQCVEGKSQADSHQSSGNVTDTIPPAVTASVTPFLTENPSATVEHQLPESKVHFPSTKSAEQRPYSPKNHLECAETLTQLPSRDSITQTAPQCDVTIPQVEREQTTTTWSTPTAVALPLPLPLPLPVQQLTTDVKSLPRPLALPPAQPPLLPACEVSAGVRPDSHAAAAPASQAGGVSAGTGNCTAGAPPNVWQVPPSLPPLQVVGRVPLSTGTGPWVAAGTHRRSPAAGQTGAGWAVPVSAVPALADSARQPPCSVPDSAFSPQAGRQLQQHQPQMSSCSDSFSSLLRDAELPAERLFPLREMPPLPCPEAVSMPHSGSPLQGPSQTDDRHHEMKTGRKAEDQMIAKNETQQQADNKEQQTEEQKLKQRSKPNTCAECGKTFATRYSLKEHMRTHTGEKPHLCAQCGKRFSQRRNYRYHLSLHSGSREFAAECPECGKTFSNRSYLSSHMKIHRNQREYACAECGRRFNQRVAYNMHIRIHSGDRPHRCTVCDKAFSRKVLLKQHMRTHTGEKPFTCQVCDKQFADRSNMALHARSHWGIKPYHCHHCGRSFSRRNNLRSHMVSHMPGVELGTAQYSPTAPGAPASQQRRVQSAALRSTSVIIRTATATRGAKASPGDGRASTGT</sequence>
<dbReference type="PROSITE" id="PS00028">
    <property type="entry name" value="ZINC_FINGER_C2H2_1"/>
    <property type="match status" value="7"/>
</dbReference>
<dbReference type="FunFam" id="3.30.160.60:FF:000097">
    <property type="entry name" value="Zinc finger protein"/>
    <property type="match status" value="1"/>
</dbReference>
<dbReference type="FunFam" id="3.30.160.60:FF:000030">
    <property type="entry name" value="Zinc finger protein 628"/>
    <property type="match status" value="1"/>
</dbReference>
<dbReference type="PANTHER" id="PTHR24394">
    <property type="entry name" value="ZINC FINGER PROTEIN"/>
    <property type="match status" value="1"/>
</dbReference>
<dbReference type="SMART" id="SM00355">
    <property type="entry name" value="ZnF_C2H2"/>
    <property type="match status" value="7"/>
</dbReference>
<feature type="region of interest" description="Disordered" evidence="13">
    <location>
        <begin position="789"/>
        <end position="808"/>
    </location>
</feature>
<dbReference type="Pfam" id="PF12874">
    <property type="entry name" value="zf-met"/>
    <property type="match status" value="1"/>
</dbReference>
<feature type="region of interest" description="Disordered" evidence="13">
    <location>
        <begin position="431"/>
        <end position="466"/>
    </location>
</feature>
<feature type="domain" description="C2H2-type" evidence="15">
    <location>
        <begin position="584"/>
        <end position="611"/>
    </location>
</feature>
<feature type="compositionally biased region" description="Polar residues" evidence="13">
    <location>
        <begin position="193"/>
        <end position="203"/>
    </location>
</feature>
<proteinExistence type="evidence at transcript level"/>
<dbReference type="InterPro" id="IPR036236">
    <property type="entry name" value="Znf_C2H2_sf"/>
</dbReference>
<keyword evidence="8" id="KW-0805">Transcription regulation</keyword>
<comment type="similarity">
    <text evidence="3">Belongs to the krueppel C2H2-type zinc-finger protein family.</text>
</comment>
<dbReference type="SUPFAM" id="SSF57667">
    <property type="entry name" value="beta-beta-alpha zinc fingers"/>
    <property type="match status" value="4"/>
</dbReference>
<dbReference type="GO" id="GO:0000981">
    <property type="term" value="F:DNA-binding transcription factor activity, RNA polymerase II-specific"/>
    <property type="evidence" value="ECO:0007669"/>
    <property type="project" value="TreeGrafter"/>
</dbReference>
<evidence type="ECO:0000256" key="12">
    <source>
        <dbReference type="PROSITE-ProRule" id="PRU00042"/>
    </source>
</evidence>
<feature type="region of interest" description="Disordered" evidence="13">
    <location>
        <begin position="755"/>
        <end position="779"/>
    </location>
</feature>
<feature type="compositionally biased region" description="Polar residues" evidence="13">
    <location>
        <begin position="444"/>
        <end position="459"/>
    </location>
</feature>
<feature type="domain" description="C2H2-type" evidence="15">
    <location>
        <begin position="556"/>
        <end position="583"/>
    </location>
</feature>
<feature type="region of interest" description="Disordered" evidence="13">
    <location>
        <begin position="484"/>
        <end position="553"/>
    </location>
</feature>
<dbReference type="AlphaFoldDB" id="A0A348AW35"/>
<dbReference type="FunFam" id="3.30.160.60:FF:000110">
    <property type="entry name" value="Zinc finger protein-like"/>
    <property type="match status" value="1"/>
</dbReference>
<feature type="region of interest" description="Disordered" evidence="13">
    <location>
        <begin position="164"/>
        <end position="207"/>
    </location>
</feature>
<feature type="region of interest" description="Disordered" evidence="13">
    <location>
        <begin position="225"/>
        <end position="249"/>
    </location>
</feature>
<evidence type="ECO:0000256" key="6">
    <source>
        <dbReference type="ARBA" id="ARBA00022771"/>
    </source>
</evidence>
<feature type="compositionally biased region" description="Basic and acidic residues" evidence="13">
    <location>
        <begin position="178"/>
        <end position="192"/>
    </location>
</feature>
<evidence type="ECO:0000259" key="15">
    <source>
        <dbReference type="PROSITE" id="PS50157"/>
    </source>
</evidence>
<evidence type="ECO:0000256" key="8">
    <source>
        <dbReference type="ARBA" id="ARBA00023015"/>
    </source>
</evidence>
<feature type="compositionally biased region" description="Basic and acidic residues" evidence="13">
    <location>
        <begin position="510"/>
        <end position="527"/>
    </location>
</feature>
<feature type="domain" description="BTB" evidence="14">
    <location>
        <begin position="57"/>
        <end position="125"/>
    </location>
</feature>
<evidence type="ECO:0000256" key="13">
    <source>
        <dbReference type="SAM" id="MobiDB-lite"/>
    </source>
</evidence>
<feature type="compositionally biased region" description="Basic and acidic residues" evidence="13">
    <location>
        <begin position="538"/>
        <end position="549"/>
    </location>
</feature>
<dbReference type="FunFam" id="3.30.160.60:FF:001480">
    <property type="entry name" value="Si:cabz01071911.3"/>
    <property type="match status" value="1"/>
</dbReference>
<evidence type="ECO:0000313" key="16">
    <source>
        <dbReference type="EMBL" id="BBC81926.1"/>
    </source>
</evidence>
<feature type="domain" description="C2H2-type" evidence="15">
    <location>
        <begin position="698"/>
        <end position="725"/>
    </location>
</feature>
<dbReference type="InterPro" id="IPR013087">
    <property type="entry name" value="Znf_C2H2_type"/>
</dbReference>
<dbReference type="Gene3D" id="3.30.710.10">
    <property type="entry name" value="Potassium Channel Kv1.1, Chain A"/>
    <property type="match status" value="1"/>
</dbReference>
<keyword evidence="7" id="KW-0862">Zinc</keyword>
<feature type="domain" description="C2H2-type" evidence="15">
    <location>
        <begin position="642"/>
        <end position="669"/>
    </location>
</feature>
<keyword evidence="11" id="KW-0539">Nucleus</keyword>
<name>A0A348AW35_SCHGR</name>
<feature type="domain" description="C2H2-type" evidence="15">
    <location>
        <begin position="614"/>
        <end position="641"/>
    </location>
</feature>
<dbReference type="InterPro" id="IPR000210">
    <property type="entry name" value="BTB/POZ_dom"/>
</dbReference>
<dbReference type="EMBL" id="LC369732">
    <property type="protein sequence ID" value="BBC81926.1"/>
    <property type="molecule type" value="mRNA"/>
</dbReference>
<evidence type="ECO:0000256" key="5">
    <source>
        <dbReference type="ARBA" id="ARBA00022737"/>
    </source>
</evidence>
<accession>A0A348AW35</accession>
<comment type="subcellular location">
    <subcellularLocation>
        <location evidence="2">Nucleus</location>
    </subcellularLocation>
</comment>